<evidence type="ECO:0000256" key="8">
    <source>
        <dbReference type="RuleBase" id="RU361238"/>
    </source>
</evidence>
<dbReference type="EC" id="3.1.1.-" evidence="8"/>
<protein>
    <recommendedName>
        <fullName evidence="8">Carboxylic ester hydrolase</fullName>
        <ecNumber evidence="8">3.1.1.-</ecNumber>
    </recommendedName>
</protein>
<dbReference type="Proteomes" id="UP001600888">
    <property type="component" value="Unassembled WGS sequence"/>
</dbReference>
<keyword evidence="10" id="KW-1185">Reference proteome</keyword>
<evidence type="ECO:0000256" key="7">
    <source>
        <dbReference type="ARBA" id="ARBA00023157"/>
    </source>
</evidence>
<evidence type="ECO:0000256" key="4">
    <source>
        <dbReference type="ARBA" id="ARBA00022729"/>
    </source>
</evidence>
<evidence type="ECO:0000256" key="3">
    <source>
        <dbReference type="ARBA" id="ARBA00022723"/>
    </source>
</evidence>
<feature type="chain" id="PRO_5045007366" description="Carboxylic ester hydrolase" evidence="8">
    <location>
        <begin position="22"/>
        <end position="555"/>
    </location>
</feature>
<feature type="signal peptide" evidence="8">
    <location>
        <begin position="1"/>
        <end position="21"/>
    </location>
</feature>
<keyword evidence="6" id="KW-0106">Calcium</keyword>
<name>A0ABR4EQY2_9PEZI</name>
<keyword evidence="5 8" id="KW-0378">Hydrolase</keyword>
<dbReference type="PANTHER" id="PTHR33938">
    <property type="entry name" value="FERULOYL ESTERASE B-RELATED"/>
    <property type="match status" value="1"/>
</dbReference>
<dbReference type="SUPFAM" id="SSF53474">
    <property type="entry name" value="alpha/beta-Hydrolases"/>
    <property type="match status" value="1"/>
</dbReference>
<reference evidence="9 10" key="1">
    <citation type="submission" date="2024-03" db="EMBL/GenBank/DDBJ databases">
        <title>A high-quality draft genome sequence of Diaporthe vaccinii, a causative agent of upright dieback and viscid rot disease in cranberry plants.</title>
        <authorList>
            <person name="Sarrasin M."/>
            <person name="Lang B.F."/>
            <person name="Burger G."/>
        </authorList>
    </citation>
    <scope>NUCLEOTIDE SEQUENCE [LARGE SCALE GENOMIC DNA]</scope>
    <source>
        <strain evidence="9 10">IS7</strain>
    </source>
</reference>
<comment type="caution">
    <text evidence="9">The sequence shown here is derived from an EMBL/GenBank/DDBJ whole genome shotgun (WGS) entry which is preliminary data.</text>
</comment>
<keyword evidence="7" id="KW-1015">Disulfide bond</keyword>
<dbReference type="PANTHER" id="PTHR33938:SF8">
    <property type="entry name" value="CARBOXYLIC ESTER HYDROLASE"/>
    <property type="match status" value="1"/>
</dbReference>
<keyword evidence="3" id="KW-0479">Metal-binding</keyword>
<organism evidence="9 10">
    <name type="scientific">Diaporthe vaccinii</name>
    <dbReference type="NCBI Taxonomy" id="105482"/>
    <lineage>
        <taxon>Eukaryota</taxon>
        <taxon>Fungi</taxon>
        <taxon>Dikarya</taxon>
        <taxon>Ascomycota</taxon>
        <taxon>Pezizomycotina</taxon>
        <taxon>Sordariomycetes</taxon>
        <taxon>Sordariomycetidae</taxon>
        <taxon>Diaporthales</taxon>
        <taxon>Diaporthaceae</taxon>
        <taxon>Diaporthe</taxon>
        <taxon>Diaporthe eres species complex</taxon>
    </lineage>
</organism>
<evidence type="ECO:0000256" key="2">
    <source>
        <dbReference type="ARBA" id="ARBA00022487"/>
    </source>
</evidence>
<evidence type="ECO:0000256" key="6">
    <source>
        <dbReference type="ARBA" id="ARBA00022837"/>
    </source>
</evidence>
<dbReference type="EMBL" id="JBAWTH010000034">
    <property type="protein sequence ID" value="KAL2284838.1"/>
    <property type="molecule type" value="Genomic_DNA"/>
</dbReference>
<sequence length="555" mass="58933">MAIFGLTIVPILGLFFAPVLASPVGAVADPAQKCNSDAIARPVVYGAEVTSIVASIVQDWQGISGNDVCNVNISITHPGTGDLVNNFYALPLSGWNGIFQGIGGGGYRAGNFERGANQTSLGYSVGSTDAGHSDTASGKDASSWALASPGNVNQYLLLDFARLSIHDMTVIGKSLSGSLYERPVERSYWNGCSTGGRQGLSLAQYYPEDYDGILANAPAIQWNDFLLAQEWPFIVENNEGYTTPPCEFEFAAAAVIKACDGLDGLIDGIISAPALCAIQAQSLVGQTYVCGADGSTQTFSQKAATVVDKIWQGPQTPKGQVSWYGLIKGANFSSIAPNIAGNDTAQPFGITDSWIRNFIAKDVAFNTTNLSYEEFGDITHQGRLEYESIIGTGNPDLGRFNRRGGKMITWHGLADPIIPPQGTMFYYQKVLALDPSAADFYRQFYSPGVGHCSGGTGVLPTNALGQLRAWVENGTVPETLHAASPYPVNASSSLPVDPSKNVRFLELCPWPAVEVYSGQGDPALAESWGCVGGTNWRSFLGINPKGRYSLVGGSN</sequence>
<dbReference type="Pfam" id="PF07519">
    <property type="entry name" value="Tannase"/>
    <property type="match status" value="1"/>
</dbReference>
<gene>
    <name evidence="9" type="ORF">FJTKL_08664</name>
</gene>
<evidence type="ECO:0000256" key="1">
    <source>
        <dbReference type="ARBA" id="ARBA00006249"/>
    </source>
</evidence>
<evidence type="ECO:0000313" key="9">
    <source>
        <dbReference type="EMBL" id="KAL2284838.1"/>
    </source>
</evidence>
<evidence type="ECO:0000313" key="10">
    <source>
        <dbReference type="Proteomes" id="UP001600888"/>
    </source>
</evidence>
<keyword evidence="4 8" id="KW-0732">Signal</keyword>
<evidence type="ECO:0000256" key="5">
    <source>
        <dbReference type="ARBA" id="ARBA00022801"/>
    </source>
</evidence>
<comment type="similarity">
    <text evidence="1 8">Belongs to the tannase family.</text>
</comment>
<dbReference type="InterPro" id="IPR011118">
    <property type="entry name" value="Tannase/feruloyl_esterase"/>
</dbReference>
<proteinExistence type="inferred from homology"/>
<keyword evidence="2" id="KW-0719">Serine esterase</keyword>
<accession>A0ABR4EQY2</accession>
<dbReference type="InterPro" id="IPR029058">
    <property type="entry name" value="AB_hydrolase_fold"/>
</dbReference>